<dbReference type="GO" id="GO:0009986">
    <property type="term" value="C:cell surface"/>
    <property type="evidence" value="ECO:0007669"/>
    <property type="project" value="TreeGrafter"/>
</dbReference>
<dbReference type="Gene3D" id="4.10.800.10">
    <property type="entry name" value="Thyroglobulin type-1"/>
    <property type="match status" value="2"/>
</dbReference>
<feature type="compositionally biased region" description="Basic and acidic residues" evidence="12">
    <location>
        <begin position="318"/>
        <end position="331"/>
    </location>
</feature>
<dbReference type="InterPro" id="IPR030479">
    <property type="entry name" value="Syndecan_CS"/>
</dbReference>
<feature type="disulfide bond" evidence="10">
    <location>
        <begin position="104"/>
        <end position="123"/>
    </location>
</feature>
<keyword evidence="6 13" id="KW-0472">Membrane</keyword>
<evidence type="ECO:0000256" key="12">
    <source>
        <dbReference type="SAM" id="MobiDB-lite"/>
    </source>
</evidence>
<dbReference type="InterPro" id="IPR001050">
    <property type="entry name" value="Syndecan"/>
</dbReference>
<dbReference type="PROSITE" id="PS00964">
    <property type="entry name" value="SYNDECAN"/>
    <property type="match status" value="1"/>
</dbReference>
<dbReference type="GO" id="GO:0016020">
    <property type="term" value="C:membrane"/>
    <property type="evidence" value="ECO:0007669"/>
    <property type="project" value="UniProtKB-SubCell"/>
</dbReference>
<evidence type="ECO:0000256" key="5">
    <source>
        <dbReference type="ARBA" id="ARBA00022989"/>
    </source>
</evidence>
<evidence type="ECO:0000256" key="11">
    <source>
        <dbReference type="RuleBase" id="RU000649"/>
    </source>
</evidence>
<evidence type="ECO:0000313" key="17">
    <source>
        <dbReference type="Proteomes" id="UP000507470"/>
    </source>
</evidence>
<feature type="region of interest" description="Disordered" evidence="12">
    <location>
        <begin position="262"/>
        <end position="331"/>
    </location>
</feature>
<keyword evidence="4 11" id="KW-0654">Proteoglycan</keyword>
<dbReference type="PROSITE" id="PS00484">
    <property type="entry name" value="THYROGLOBULIN_1_1"/>
    <property type="match status" value="1"/>
</dbReference>
<sequence>MKLHSSLWITIFGLFLFVSKSNSEQFPGTSWGTEKKTYIDIDTAHNDFLEGEGSGQESTTKDDTTDDEDLIDFGSGDNSGDGSGVSQIDLITTKAPTTKKMTACQQLRSSTKDFSSDFYIPECTITGEYEKRQCEGKVGSKKCWCVDPNGREIPGSQMTEPEVPDCHGGKNLKPCVFELLKTSSGLLGARQARCTFDGEYEEIQCHVRECWCVDKNGIERMGTRVSMITWKNSLVCEEPTKGTMAPPLLEVTKAPDTPFSYYPETTKKVHPIHHEKDKPKYDHGDKSDETDNDDRTPTSVDVNIGGGKFDTDSEDNSNIDKSENIRPDRPEAQKTTFLQIMASPGILAAVIGGSVVGLLCAILLVMFIIYRMRKKDEGSYPLEEQRYTNYSYMKAPEKEFYA</sequence>
<feature type="compositionally biased region" description="Basic and acidic residues" evidence="12">
    <location>
        <begin position="272"/>
        <end position="296"/>
    </location>
</feature>
<dbReference type="GO" id="GO:0016477">
    <property type="term" value="P:cell migration"/>
    <property type="evidence" value="ECO:0007669"/>
    <property type="project" value="TreeGrafter"/>
</dbReference>
<evidence type="ECO:0000313" key="16">
    <source>
        <dbReference type="EMBL" id="CAC5394286.1"/>
    </source>
</evidence>
<feature type="region of interest" description="Disordered" evidence="12">
    <location>
        <begin position="47"/>
        <end position="86"/>
    </location>
</feature>
<evidence type="ECO:0000256" key="10">
    <source>
        <dbReference type="PROSITE-ProRule" id="PRU00500"/>
    </source>
</evidence>
<feature type="signal peptide" evidence="14">
    <location>
        <begin position="1"/>
        <end position="23"/>
    </location>
</feature>
<feature type="chain" id="PRO_5026819738" description="Syndecan" evidence="14">
    <location>
        <begin position="24"/>
        <end position="402"/>
    </location>
</feature>
<comment type="function">
    <text evidence="11">Cell surface proteoglycan.</text>
</comment>
<comment type="caution">
    <text evidence="10">Lacks conserved residue(s) required for the propagation of feature annotation.</text>
</comment>
<dbReference type="InterPro" id="IPR027789">
    <property type="entry name" value="Syndecan/Neurexin_dom"/>
</dbReference>
<evidence type="ECO:0000256" key="7">
    <source>
        <dbReference type="ARBA" id="ARBA00023157"/>
    </source>
</evidence>
<dbReference type="Pfam" id="PF01034">
    <property type="entry name" value="Syndecan"/>
    <property type="match status" value="1"/>
</dbReference>
<protein>
    <recommendedName>
        <fullName evidence="11">Syndecan</fullName>
    </recommendedName>
</protein>
<evidence type="ECO:0000256" key="4">
    <source>
        <dbReference type="ARBA" id="ARBA00022974"/>
    </source>
</evidence>
<evidence type="ECO:0000256" key="2">
    <source>
        <dbReference type="ARBA" id="ARBA00005343"/>
    </source>
</evidence>
<dbReference type="PANTHER" id="PTHR10915">
    <property type="entry name" value="SYNDECAN"/>
    <property type="match status" value="1"/>
</dbReference>
<dbReference type="InterPro" id="IPR036857">
    <property type="entry name" value="Thyroglobulin_1_sf"/>
</dbReference>
<evidence type="ECO:0000256" key="14">
    <source>
        <dbReference type="SAM" id="SignalP"/>
    </source>
</evidence>
<gene>
    <name evidence="16" type="ORF">MCOR_29046</name>
</gene>
<proteinExistence type="inferred from homology"/>
<feature type="transmembrane region" description="Helical" evidence="13">
    <location>
        <begin position="346"/>
        <end position="370"/>
    </location>
</feature>
<dbReference type="EMBL" id="CACVKT020005268">
    <property type="protein sequence ID" value="CAC5394286.1"/>
    <property type="molecule type" value="Genomic_DNA"/>
</dbReference>
<dbReference type="PROSITE" id="PS51162">
    <property type="entry name" value="THYROGLOBULIN_1_2"/>
    <property type="match status" value="2"/>
</dbReference>
<dbReference type="AlphaFoldDB" id="A0A6J8CFL9"/>
<dbReference type="Proteomes" id="UP000507470">
    <property type="component" value="Unassembled WGS sequence"/>
</dbReference>
<feature type="domain" description="Thyroglobulin type-1" evidence="15">
    <location>
        <begin position="172"/>
        <end position="236"/>
    </location>
</feature>
<keyword evidence="17" id="KW-1185">Reference proteome</keyword>
<name>A0A6J8CFL9_MYTCO</name>
<evidence type="ECO:0000256" key="6">
    <source>
        <dbReference type="ARBA" id="ARBA00023136"/>
    </source>
</evidence>
<evidence type="ECO:0000256" key="9">
    <source>
        <dbReference type="ARBA" id="ARBA00023207"/>
    </source>
</evidence>
<keyword evidence="9 11" id="KW-0357">Heparan sulfate</keyword>
<dbReference type="SUPFAM" id="SSF57610">
    <property type="entry name" value="Thyroglobulin type-1 domain"/>
    <property type="match status" value="2"/>
</dbReference>
<organism evidence="16 17">
    <name type="scientific">Mytilus coruscus</name>
    <name type="common">Sea mussel</name>
    <dbReference type="NCBI Taxonomy" id="42192"/>
    <lineage>
        <taxon>Eukaryota</taxon>
        <taxon>Metazoa</taxon>
        <taxon>Spiralia</taxon>
        <taxon>Lophotrochozoa</taxon>
        <taxon>Mollusca</taxon>
        <taxon>Bivalvia</taxon>
        <taxon>Autobranchia</taxon>
        <taxon>Pteriomorphia</taxon>
        <taxon>Mytilida</taxon>
        <taxon>Mytiloidea</taxon>
        <taxon>Mytilidae</taxon>
        <taxon>Mytilinae</taxon>
        <taxon>Mytilus</taxon>
    </lineage>
</organism>
<dbReference type="InterPro" id="IPR000716">
    <property type="entry name" value="Thyroglobulin_1"/>
</dbReference>
<dbReference type="Pfam" id="PF00086">
    <property type="entry name" value="Thyroglobulin_1"/>
    <property type="match status" value="2"/>
</dbReference>
<evidence type="ECO:0000256" key="1">
    <source>
        <dbReference type="ARBA" id="ARBA00004479"/>
    </source>
</evidence>
<evidence type="ECO:0000259" key="15">
    <source>
        <dbReference type="PROSITE" id="PS51162"/>
    </source>
</evidence>
<keyword evidence="3 11" id="KW-0812">Transmembrane</keyword>
<dbReference type="SMART" id="SM00211">
    <property type="entry name" value="TY"/>
    <property type="match status" value="2"/>
</dbReference>
<keyword evidence="5 13" id="KW-1133">Transmembrane helix</keyword>
<reference evidence="16 17" key="1">
    <citation type="submission" date="2020-06" db="EMBL/GenBank/DDBJ databases">
        <authorList>
            <person name="Li R."/>
            <person name="Bekaert M."/>
        </authorList>
    </citation>
    <scope>NUCLEOTIDE SEQUENCE [LARGE SCALE GENOMIC DNA]</scope>
    <source>
        <strain evidence="17">wild</strain>
    </source>
</reference>
<feature type="domain" description="Thyroglobulin type-1" evidence="15">
    <location>
        <begin position="101"/>
        <end position="166"/>
    </location>
</feature>
<accession>A0A6J8CFL9</accession>
<keyword evidence="14" id="KW-0732">Signal</keyword>
<keyword evidence="8 11" id="KW-0325">Glycoprotein</keyword>
<feature type="disulfide bond" evidence="10">
    <location>
        <begin position="175"/>
        <end position="194"/>
    </location>
</feature>
<dbReference type="OrthoDB" id="10044468at2759"/>
<comment type="similarity">
    <text evidence="2 11">Belongs to the syndecan proteoglycan family.</text>
</comment>
<dbReference type="CDD" id="cd00191">
    <property type="entry name" value="TY"/>
    <property type="match status" value="2"/>
</dbReference>
<evidence type="ECO:0000256" key="13">
    <source>
        <dbReference type="SAM" id="Phobius"/>
    </source>
</evidence>
<evidence type="ECO:0000256" key="8">
    <source>
        <dbReference type="ARBA" id="ARBA00023180"/>
    </source>
</evidence>
<evidence type="ECO:0000256" key="3">
    <source>
        <dbReference type="ARBA" id="ARBA00022692"/>
    </source>
</evidence>
<comment type="subcellular location">
    <subcellularLocation>
        <location evidence="1 11">Membrane</location>
        <topology evidence="1 11">Single-pass type I membrane protein</topology>
    </subcellularLocation>
</comment>
<keyword evidence="7 10" id="KW-1015">Disulfide bond</keyword>
<dbReference type="PANTHER" id="PTHR10915:SF1">
    <property type="entry name" value="SYNDECAN"/>
    <property type="match status" value="1"/>
</dbReference>